<evidence type="ECO:0000256" key="5">
    <source>
        <dbReference type="ARBA" id="ARBA00023136"/>
    </source>
</evidence>
<dbReference type="GeneID" id="110252026"/>
<feature type="transmembrane region" description="Helical" evidence="6">
    <location>
        <begin position="109"/>
        <end position="129"/>
    </location>
</feature>
<dbReference type="KEGG" id="epa:110252026"/>
<feature type="transmembrane region" description="Helical" evidence="6">
    <location>
        <begin position="230"/>
        <end position="255"/>
    </location>
</feature>
<organism evidence="8 9">
    <name type="scientific">Exaiptasia diaphana</name>
    <name type="common">Tropical sea anemone</name>
    <name type="synonym">Aiptasia pulchella</name>
    <dbReference type="NCBI Taxonomy" id="2652724"/>
    <lineage>
        <taxon>Eukaryota</taxon>
        <taxon>Metazoa</taxon>
        <taxon>Cnidaria</taxon>
        <taxon>Anthozoa</taxon>
        <taxon>Hexacorallia</taxon>
        <taxon>Actiniaria</taxon>
        <taxon>Aiptasiidae</taxon>
        <taxon>Exaiptasia</taxon>
    </lineage>
</organism>
<dbReference type="RefSeq" id="XP_020914443.1">
    <property type="nucleotide sequence ID" value="XM_021058784.1"/>
</dbReference>
<feature type="domain" description="G-protein coupled receptors family 1 profile" evidence="7">
    <location>
        <begin position="47"/>
        <end position="282"/>
    </location>
</feature>
<evidence type="ECO:0000313" key="9">
    <source>
        <dbReference type="Proteomes" id="UP000887567"/>
    </source>
</evidence>
<dbReference type="Gene3D" id="1.20.1070.10">
    <property type="entry name" value="Rhodopsin 7-helix transmembrane proteins"/>
    <property type="match status" value="1"/>
</dbReference>
<dbReference type="PROSITE" id="PS50262">
    <property type="entry name" value="G_PROTEIN_RECEP_F1_2"/>
    <property type="match status" value="1"/>
</dbReference>
<dbReference type="OMA" id="CYFASIN"/>
<keyword evidence="2" id="KW-1003">Cell membrane</keyword>
<dbReference type="SUPFAM" id="SSF81321">
    <property type="entry name" value="Family A G protein-coupled receptor-like"/>
    <property type="match status" value="1"/>
</dbReference>
<dbReference type="GO" id="GO:0004930">
    <property type="term" value="F:G protein-coupled receptor activity"/>
    <property type="evidence" value="ECO:0007669"/>
    <property type="project" value="InterPro"/>
</dbReference>
<dbReference type="AlphaFoldDB" id="A0A913Y470"/>
<reference evidence="8" key="1">
    <citation type="submission" date="2022-11" db="UniProtKB">
        <authorList>
            <consortium name="EnsemblMetazoa"/>
        </authorList>
    </citation>
    <scope>IDENTIFICATION</scope>
</reference>
<feature type="transmembrane region" description="Helical" evidence="6">
    <location>
        <begin position="150"/>
        <end position="169"/>
    </location>
</feature>
<protein>
    <recommendedName>
        <fullName evidence="7">G-protein coupled receptors family 1 profile domain-containing protein</fullName>
    </recommendedName>
</protein>
<dbReference type="EnsemblMetazoa" id="XM_021058784.1">
    <property type="protein sequence ID" value="XP_020914443.1"/>
    <property type="gene ID" value="LOC110252026"/>
</dbReference>
<dbReference type="CDD" id="cd00637">
    <property type="entry name" value="7tm_classA_rhodopsin-like"/>
    <property type="match status" value="1"/>
</dbReference>
<dbReference type="GO" id="GO:0005886">
    <property type="term" value="C:plasma membrane"/>
    <property type="evidence" value="ECO:0007669"/>
    <property type="project" value="UniProtKB-SubCell"/>
</dbReference>
<dbReference type="Pfam" id="PF00001">
    <property type="entry name" value="7tm_1"/>
    <property type="match status" value="2"/>
</dbReference>
<evidence type="ECO:0000256" key="3">
    <source>
        <dbReference type="ARBA" id="ARBA00022692"/>
    </source>
</evidence>
<keyword evidence="5 6" id="KW-0472">Membrane</keyword>
<comment type="subcellular location">
    <subcellularLocation>
        <location evidence="1">Cell membrane</location>
        <topology evidence="1">Multi-pass membrane protein</topology>
    </subcellularLocation>
</comment>
<proteinExistence type="predicted"/>
<dbReference type="PANTHER" id="PTHR22750">
    <property type="entry name" value="G-PROTEIN COUPLED RECEPTOR"/>
    <property type="match status" value="1"/>
</dbReference>
<evidence type="ECO:0000313" key="8">
    <source>
        <dbReference type="EnsemblMetazoa" id="XP_020914443.1"/>
    </source>
</evidence>
<feature type="transmembrane region" description="Helical" evidence="6">
    <location>
        <begin position="66"/>
        <end position="89"/>
    </location>
</feature>
<dbReference type="PRINTS" id="PR00237">
    <property type="entry name" value="GPCRRHODOPSN"/>
</dbReference>
<dbReference type="InterPro" id="IPR017452">
    <property type="entry name" value="GPCR_Rhodpsn_7TM"/>
</dbReference>
<name>A0A913Y470_EXADI</name>
<dbReference type="SMART" id="SM01381">
    <property type="entry name" value="7TM_GPCR_Srsx"/>
    <property type="match status" value="1"/>
</dbReference>
<sequence length="305" mass="34695">MNITSNHRILCPSLTISHNKDSRNFDFITSVIVCIINGLLVLPTTFLNLLIILGILRNPYLRKPSYLLICALAFTDFGVGVLLQPLFIVRKVALFSSRHDIYCTLVHSGNILAHLVCSPSFFIVTVISIDRYLAIRLQTRYNHIVTVKTVLKFLIGCMVSAVAVTLARLQATKPGYMGIAAALMFILLIVILSCYFASINTLKIHQRQMDNIQESILVQTAQYKRTLKTLLIIVFSLFLCYIPFVGVVIAIAFYGRNKTLTIAWECTSTLLYLNSYLNPLLHLWRCKELRRSCLSMLRSIWHYNE</sequence>
<accession>A0A913Y470</accession>
<evidence type="ECO:0000256" key="2">
    <source>
        <dbReference type="ARBA" id="ARBA00022475"/>
    </source>
</evidence>
<keyword evidence="9" id="KW-1185">Reference proteome</keyword>
<dbReference type="OrthoDB" id="6144443at2759"/>
<keyword evidence="3 6" id="KW-0812">Transmembrane</keyword>
<evidence type="ECO:0000256" key="6">
    <source>
        <dbReference type="SAM" id="Phobius"/>
    </source>
</evidence>
<evidence type="ECO:0000256" key="4">
    <source>
        <dbReference type="ARBA" id="ARBA00022989"/>
    </source>
</evidence>
<feature type="transmembrane region" description="Helical" evidence="6">
    <location>
        <begin position="261"/>
        <end position="281"/>
    </location>
</feature>
<feature type="transmembrane region" description="Helical" evidence="6">
    <location>
        <begin position="27"/>
        <end position="54"/>
    </location>
</feature>
<evidence type="ECO:0000256" key="1">
    <source>
        <dbReference type="ARBA" id="ARBA00004651"/>
    </source>
</evidence>
<dbReference type="Proteomes" id="UP000887567">
    <property type="component" value="Unplaced"/>
</dbReference>
<dbReference type="InterPro" id="IPR000276">
    <property type="entry name" value="GPCR_Rhodpsn"/>
</dbReference>
<evidence type="ECO:0000259" key="7">
    <source>
        <dbReference type="PROSITE" id="PS50262"/>
    </source>
</evidence>
<keyword evidence="4 6" id="KW-1133">Transmembrane helix</keyword>
<feature type="transmembrane region" description="Helical" evidence="6">
    <location>
        <begin position="175"/>
        <end position="199"/>
    </location>
</feature>